<feature type="transmembrane region" description="Helical" evidence="1">
    <location>
        <begin position="62"/>
        <end position="81"/>
    </location>
</feature>
<reference evidence="2 3" key="1">
    <citation type="submission" date="2019-05" db="EMBL/GenBank/DDBJ databases">
        <authorList>
            <consortium name="Science for Life Laboratories"/>
        </authorList>
    </citation>
    <scope>NUCLEOTIDE SEQUENCE [LARGE SCALE GENOMIC DNA]</scope>
    <source>
        <strain evidence="2">Soil9</strain>
    </source>
</reference>
<dbReference type="AlphaFoldDB" id="A0A6P2D2T7"/>
<evidence type="ECO:0000313" key="2">
    <source>
        <dbReference type="EMBL" id="VTR94866.1"/>
    </source>
</evidence>
<evidence type="ECO:0000256" key="1">
    <source>
        <dbReference type="SAM" id="Phobius"/>
    </source>
</evidence>
<feature type="transmembrane region" description="Helical" evidence="1">
    <location>
        <begin position="12"/>
        <end position="30"/>
    </location>
</feature>
<keyword evidence="1" id="KW-0472">Membrane</keyword>
<keyword evidence="1" id="KW-0812">Transmembrane</keyword>
<organism evidence="2 3">
    <name type="scientific">Gemmata massiliana</name>
    <dbReference type="NCBI Taxonomy" id="1210884"/>
    <lineage>
        <taxon>Bacteria</taxon>
        <taxon>Pseudomonadati</taxon>
        <taxon>Planctomycetota</taxon>
        <taxon>Planctomycetia</taxon>
        <taxon>Gemmatales</taxon>
        <taxon>Gemmataceae</taxon>
        <taxon>Gemmata</taxon>
    </lineage>
</organism>
<accession>A0A6P2D2T7</accession>
<protein>
    <recommendedName>
        <fullName evidence="4">Copper resistance protein D domain-containing protein</fullName>
    </recommendedName>
</protein>
<gene>
    <name evidence="2" type="ORF">SOIL9_28480</name>
</gene>
<feature type="transmembrane region" description="Helical" evidence="1">
    <location>
        <begin position="88"/>
        <end position="110"/>
    </location>
</feature>
<keyword evidence="1" id="KW-1133">Transmembrane helix</keyword>
<dbReference type="Proteomes" id="UP000464178">
    <property type="component" value="Chromosome"/>
</dbReference>
<sequence length="161" mass="17906">MGRFAMKTLEQFLFWVHGMSAAAWFGAIFYRTLVIDGKAYTFFDKQADYEHFSTHLAHNMRYFVTAGLLVCGLSGFALVGLKWDGSNIAWLALMTAKASVWLAACVLFTYVSWVHWPWRACAAPDEFARYRTQGQRLALGMVALAGTGFALGQACRAIASV</sequence>
<evidence type="ECO:0008006" key="4">
    <source>
        <dbReference type="Google" id="ProtNLM"/>
    </source>
</evidence>
<proteinExistence type="predicted"/>
<feature type="transmembrane region" description="Helical" evidence="1">
    <location>
        <begin position="137"/>
        <end position="159"/>
    </location>
</feature>
<keyword evidence="3" id="KW-1185">Reference proteome</keyword>
<name>A0A6P2D2T7_9BACT</name>
<evidence type="ECO:0000313" key="3">
    <source>
        <dbReference type="Proteomes" id="UP000464178"/>
    </source>
</evidence>
<dbReference type="EMBL" id="LR593886">
    <property type="protein sequence ID" value="VTR94866.1"/>
    <property type="molecule type" value="Genomic_DNA"/>
</dbReference>
<dbReference type="KEGG" id="gms:SOIL9_28480"/>